<dbReference type="RefSeq" id="WP_173946957.1">
    <property type="nucleotide sequence ID" value="NZ_CP102845.1"/>
</dbReference>
<feature type="region of interest" description="Disordered" evidence="1">
    <location>
        <begin position="485"/>
        <end position="513"/>
    </location>
</feature>
<dbReference type="Proteomes" id="UP001017257">
    <property type="component" value="Chromosome"/>
</dbReference>
<feature type="domain" description="Periplasmic copper-binding protein NosD beta helix" evidence="3">
    <location>
        <begin position="767"/>
        <end position="909"/>
    </location>
</feature>
<evidence type="ECO:0000313" key="5">
    <source>
        <dbReference type="Proteomes" id="UP001017257"/>
    </source>
</evidence>
<accession>A0ABY5RTY8</accession>
<keyword evidence="2" id="KW-0732">Signal</keyword>
<keyword evidence="5" id="KW-1185">Reference proteome</keyword>
<reference evidence="4" key="1">
    <citation type="submission" date="2022-08" db="EMBL/GenBank/DDBJ databases">
        <title>Microvirga terrae sp. nov., isolated from soil.</title>
        <authorList>
            <person name="Kim K.H."/>
            <person name="Seo Y.L."/>
            <person name="Kim J.M."/>
            <person name="Lee J.K."/>
            <person name="Han D.M."/>
            <person name="Jeon C.O."/>
        </authorList>
    </citation>
    <scope>NUCLEOTIDE SEQUENCE</scope>
    <source>
        <strain evidence="4">R24</strain>
    </source>
</reference>
<evidence type="ECO:0000256" key="1">
    <source>
        <dbReference type="SAM" id="MobiDB-lite"/>
    </source>
</evidence>
<name>A0ABY5RTY8_9HYPH</name>
<proteinExistence type="predicted"/>
<feature type="chain" id="PRO_5045818407" evidence="2">
    <location>
        <begin position="31"/>
        <end position="1052"/>
    </location>
</feature>
<dbReference type="SUPFAM" id="SSF51126">
    <property type="entry name" value="Pectin lyase-like"/>
    <property type="match status" value="1"/>
</dbReference>
<dbReference type="Pfam" id="PF05048">
    <property type="entry name" value="NosD"/>
    <property type="match status" value="1"/>
</dbReference>
<dbReference type="SMART" id="SM00710">
    <property type="entry name" value="PbH1"/>
    <property type="match status" value="7"/>
</dbReference>
<sequence>MTASSRSEGRRRLRMASLLLSMALVSSAMAQDGSEVTRLADEARQAFVAAEQGGVSAKQKAAFYQVVRARLKLLEKFAGQGTSGSGEFREGAREQLTRLADEGLNHDMVSAMLLQASIGDLVGIQSGPDRVEAGVALHQLAGEQRSPAYRAAAFVAIANAYARVGFQDRAVRYVSLALATIDLVSEAGQRAGILNAVSRIASGIGAPGIALANRTIGLMPASSSRAYARQVMARDQLKGTPLEKAPDAKLKVEAKKRTAMGDLSAGLSLALAMQDGRERDDALSASLEAAVERRDRDVSLAAAQGFFDSSRQEAALAVIVKNDMDRGTPLRAAELVNSLEDGHGKAALQIIVAAALKKAGYDRMAERISTGASAVNPSLGRATEPGDMTHQAGPGKNDRRTDELMILSEIRGLIEQKRRTLVPDAALAASLRRIANHDDRAAIALELATLPDTGVSAADLVRSLEDDRSRAKTFRRLAEIRADHLMKPLSDEPGENGDGAGASAPALDEESQELQTRRGLALIRLDAPQTASAPVLIPSQFETSAAVRSNTPWPGGAVVGSTFARHNPYIAKFLDDDESGVTRLEQAVRYQGLPSPRIVVVQSGTATLGMVARQLQGTDARDLIVQDGDAIVVRAPVFVAPGATLILSHLDAPVYRLSATAGAFIANAGQVDIVDADVVGYDEKTGQPSWSDSEKSGLFRPFLLTWGDGRMNVASSVLAALGYDNVKSFGLTYSSGPDQVANVRDQARPTGTIVDNVFRNLYIGFHSYEAERLQVVGNEFRDSIVYAVDAHDGSKGNIIAFNTVYGTMVRHGIAVSRDAEDNLIVGNLLFDNAGSGIVLDRNSTDNVLNANSSFQNMQDGVTVFESSCNVLTNNHLAGNRRDGLKVRNSFDVGAYGNRIEANANSGVSAYIASLPSSKRGDGQGEGSGRYAPVTSLSLRNNSFSSNGVGINTQGVSGLTMFSNRFVKQSRRLLGGDIRGLEGPVLRLAFQSDVLIASTCRPAKPVSSCRLRDLGYLEGDADRQIFNSQAGSDCTDINGSVQHRAFSSSSQGT</sequence>
<organism evidence="4 5">
    <name type="scientific">Microvirga terrae</name>
    <dbReference type="NCBI Taxonomy" id="2740529"/>
    <lineage>
        <taxon>Bacteria</taxon>
        <taxon>Pseudomonadati</taxon>
        <taxon>Pseudomonadota</taxon>
        <taxon>Alphaproteobacteria</taxon>
        <taxon>Hyphomicrobiales</taxon>
        <taxon>Methylobacteriaceae</taxon>
        <taxon>Microvirga</taxon>
    </lineage>
</organism>
<evidence type="ECO:0000313" key="4">
    <source>
        <dbReference type="EMBL" id="UVF20710.1"/>
    </source>
</evidence>
<dbReference type="InterPro" id="IPR012334">
    <property type="entry name" value="Pectin_lyas_fold"/>
</dbReference>
<feature type="signal peptide" evidence="2">
    <location>
        <begin position="1"/>
        <end position="30"/>
    </location>
</feature>
<dbReference type="Gene3D" id="2.160.20.10">
    <property type="entry name" value="Single-stranded right-handed beta-helix, Pectin lyase-like"/>
    <property type="match status" value="1"/>
</dbReference>
<evidence type="ECO:0000259" key="3">
    <source>
        <dbReference type="Pfam" id="PF05048"/>
    </source>
</evidence>
<feature type="region of interest" description="Disordered" evidence="1">
    <location>
        <begin position="375"/>
        <end position="399"/>
    </location>
</feature>
<dbReference type="InterPro" id="IPR007742">
    <property type="entry name" value="NosD_dom"/>
</dbReference>
<gene>
    <name evidence="4" type="ORF">HPT29_006170</name>
</gene>
<protein>
    <submittedName>
        <fullName evidence="4">Right-handed parallel beta-helix repeat-containing protein</fullName>
    </submittedName>
</protein>
<dbReference type="EMBL" id="CP102845">
    <property type="protein sequence ID" value="UVF20710.1"/>
    <property type="molecule type" value="Genomic_DNA"/>
</dbReference>
<dbReference type="InterPro" id="IPR011050">
    <property type="entry name" value="Pectin_lyase_fold/virulence"/>
</dbReference>
<evidence type="ECO:0000256" key="2">
    <source>
        <dbReference type="SAM" id="SignalP"/>
    </source>
</evidence>
<dbReference type="InterPro" id="IPR006626">
    <property type="entry name" value="PbH1"/>
</dbReference>